<accession>A0A9P0NWB4</accession>
<comment type="function">
    <text evidence="9">Essential component of the mitotic checkpoint, which prevents cells from prematurely exiting mitosis. Required for the assembly of the dynein-dynactin and MAD1-MAD2 complexes onto kinetochores. Its function related to the spindle assembly machinery is proposed to depend on its association in the mitotic RZZ complex.</text>
</comment>
<keyword evidence="7 9" id="KW-0131">Cell cycle</keyword>
<evidence type="ECO:0000256" key="8">
    <source>
        <dbReference type="ARBA" id="ARBA00023328"/>
    </source>
</evidence>
<dbReference type="Gene3D" id="1.20.58.730">
    <property type="match status" value="1"/>
</dbReference>
<dbReference type="Pfam" id="PF09817">
    <property type="entry name" value="Zwilch"/>
    <property type="match status" value="1"/>
</dbReference>
<comment type="caution">
    <text evidence="10">The sequence shown here is derived from an EMBL/GenBank/DDBJ whole genome shotgun (WGS) entry which is preliminary data.</text>
</comment>
<gene>
    <name evidence="10" type="ORF">ACAOBT_LOCUS1699</name>
</gene>
<dbReference type="PANTHER" id="PTHR15995:SF1">
    <property type="entry name" value="PROTEIN ZWILCH HOMOLOG"/>
    <property type="match status" value="1"/>
</dbReference>
<evidence type="ECO:0000256" key="9">
    <source>
        <dbReference type="RuleBase" id="RU369076"/>
    </source>
</evidence>
<name>A0A9P0NWB4_ACAOB</name>
<dbReference type="AlphaFoldDB" id="A0A9P0NWB4"/>
<keyword evidence="5 9" id="KW-0498">Mitosis</keyword>
<evidence type="ECO:0000256" key="3">
    <source>
        <dbReference type="ARBA" id="ARBA00022454"/>
    </source>
</evidence>
<reference evidence="10" key="1">
    <citation type="submission" date="2022-03" db="EMBL/GenBank/DDBJ databases">
        <authorList>
            <person name="Sayadi A."/>
        </authorList>
    </citation>
    <scope>NUCLEOTIDE SEQUENCE</scope>
</reference>
<keyword evidence="8 9" id="KW-0137">Centromere</keyword>
<protein>
    <recommendedName>
        <fullName evidence="9">Protein zwilch</fullName>
    </recommendedName>
</protein>
<sequence length="599" mass="69541">MPINESSVCDENSIEYELRSTTMLSPSYLKEILHQEQLQVLLVYLYNKTDDIIKIETHSNNIRVKIEENSTRSDVTGSPLKVDLKGDDSFGTCLKLKYYHPWTDSEAKYHPLSVEASREFMRNYLKKSNITEIPIFAICDGNNSLKTVILGMHKTKDYLITSTLNMLGFKHIEDFTLEKMEKCHYLNSRAKQSNILYSIISKYTIYGSFLQNVKNVNDCDQYGNVTVEIKNNNQCGFNKYERSSEQKVLLQLLAGHHESSVHFLWKQLLILQQYIDILLDPDKYQDHETPLSNSQLDLQDICFQIKELTTDVCKYEHQGGFILQNIRNMTFMDQIWEILKQCENLCMLRESLTYLFETLAESNLTIPITERCSLAILVTGLLEGKLGVPVLRYPQAMEFLFELGAEKLKNDYEAIIRNFCALSNNALFAEWNDLHSQLNFQENFQKVRNTIYSKSEVGDLRKHIAKLAFLSRLHIAVEMIYLLKNESGMTEDVLVDAYKTICKTYSDSKIITDFTDLLAVPLCEISLSVSSVEHCIKNTLPTSWQVQMVSKIKNTEFMTTFHLTKHQIFPFLDIDNDINTYTENFYYVYNYVQDKDIIQ</sequence>
<keyword evidence="4 9" id="KW-0132">Cell division</keyword>
<evidence type="ECO:0000256" key="1">
    <source>
        <dbReference type="ARBA" id="ARBA00004629"/>
    </source>
</evidence>
<dbReference type="GO" id="GO:0007094">
    <property type="term" value="P:mitotic spindle assembly checkpoint signaling"/>
    <property type="evidence" value="ECO:0007669"/>
    <property type="project" value="UniProtKB-UniRule"/>
</dbReference>
<comment type="subunit">
    <text evidence="9">Component of the RZZ complex.</text>
</comment>
<dbReference type="GO" id="GO:1990423">
    <property type="term" value="C:RZZ complex"/>
    <property type="evidence" value="ECO:0007669"/>
    <property type="project" value="UniProtKB-UniRule"/>
</dbReference>
<dbReference type="PANTHER" id="PTHR15995">
    <property type="entry name" value="PROTEIN ZWILCH HOMOLOG"/>
    <property type="match status" value="1"/>
</dbReference>
<evidence type="ECO:0000256" key="2">
    <source>
        <dbReference type="ARBA" id="ARBA00009062"/>
    </source>
</evidence>
<comment type="similarity">
    <text evidence="2 9">Belongs to the ZWILCH family.</text>
</comment>
<dbReference type="Proteomes" id="UP001152888">
    <property type="component" value="Unassembled WGS sequence"/>
</dbReference>
<dbReference type="InterPro" id="IPR018630">
    <property type="entry name" value="Zwilch"/>
</dbReference>
<organism evidence="10 11">
    <name type="scientific">Acanthoscelides obtectus</name>
    <name type="common">Bean weevil</name>
    <name type="synonym">Bruchus obtectus</name>
    <dbReference type="NCBI Taxonomy" id="200917"/>
    <lineage>
        <taxon>Eukaryota</taxon>
        <taxon>Metazoa</taxon>
        <taxon>Ecdysozoa</taxon>
        <taxon>Arthropoda</taxon>
        <taxon>Hexapoda</taxon>
        <taxon>Insecta</taxon>
        <taxon>Pterygota</taxon>
        <taxon>Neoptera</taxon>
        <taxon>Endopterygota</taxon>
        <taxon>Coleoptera</taxon>
        <taxon>Polyphaga</taxon>
        <taxon>Cucujiformia</taxon>
        <taxon>Chrysomeloidea</taxon>
        <taxon>Chrysomelidae</taxon>
        <taxon>Bruchinae</taxon>
        <taxon>Bruchini</taxon>
        <taxon>Acanthoscelides</taxon>
    </lineage>
</organism>
<keyword evidence="11" id="KW-1185">Reference proteome</keyword>
<keyword evidence="3 9" id="KW-0158">Chromosome</keyword>
<evidence type="ECO:0000256" key="5">
    <source>
        <dbReference type="ARBA" id="ARBA00022776"/>
    </source>
</evidence>
<dbReference type="GO" id="GO:0051301">
    <property type="term" value="P:cell division"/>
    <property type="evidence" value="ECO:0007669"/>
    <property type="project" value="UniProtKB-UniRule"/>
</dbReference>
<evidence type="ECO:0000256" key="6">
    <source>
        <dbReference type="ARBA" id="ARBA00022838"/>
    </source>
</evidence>
<proteinExistence type="inferred from homology"/>
<dbReference type="OrthoDB" id="5556307at2759"/>
<dbReference type="EMBL" id="CAKOFQ010006666">
    <property type="protein sequence ID" value="CAH1956729.1"/>
    <property type="molecule type" value="Genomic_DNA"/>
</dbReference>
<keyword evidence="6 9" id="KW-0995">Kinetochore</keyword>
<comment type="subcellular location">
    <subcellularLocation>
        <location evidence="1 9">Chromosome</location>
        <location evidence="1 9">Centromere</location>
        <location evidence="1 9">Kinetochore</location>
    </subcellularLocation>
</comment>
<evidence type="ECO:0000256" key="4">
    <source>
        <dbReference type="ARBA" id="ARBA00022618"/>
    </source>
</evidence>
<dbReference type="GO" id="GO:0034501">
    <property type="term" value="P:protein localization to kinetochore"/>
    <property type="evidence" value="ECO:0007669"/>
    <property type="project" value="UniProtKB-UniRule"/>
</dbReference>
<evidence type="ECO:0000256" key="7">
    <source>
        <dbReference type="ARBA" id="ARBA00023306"/>
    </source>
</evidence>
<evidence type="ECO:0000313" key="11">
    <source>
        <dbReference type="Proteomes" id="UP001152888"/>
    </source>
</evidence>
<evidence type="ECO:0000313" key="10">
    <source>
        <dbReference type="EMBL" id="CAH1956729.1"/>
    </source>
</evidence>